<dbReference type="SUPFAM" id="SSF51735">
    <property type="entry name" value="NAD(P)-binding Rossmann-fold domains"/>
    <property type="match status" value="1"/>
</dbReference>
<keyword evidence="8" id="KW-1185">Reference proteome</keyword>
<dbReference type="Gene3D" id="3.90.180.10">
    <property type="entry name" value="Medium-chain alcohol dehydrogenases, catalytic domain"/>
    <property type="match status" value="1"/>
</dbReference>
<organism evidence="7 8">
    <name type="scientific">Natronocella acetinitrilica</name>
    <dbReference type="NCBI Taxonomy" id="414046"/>
    <lineage>
        <taxon>Bacteria</taxon>
        <taxon>Pseudomonadati</taxon>
        <taxon>Pseudomonadota</taxon>
        <taxon>Gammaproteobacteria</taxon>
        <taxon>Chromatiales</taxon>
        <taxon>Ectothiorhodospiraceae</taxon>
        <taxon>Natronocella</taxon>
    </lineage>
</organism>
<evidence type="ECO:0000256" key="5">
    <source>
        <dbReference type="ARBA" id="ARBA00048980"/>
    </source>
</evidence>
<dbReference type="SUPFAM" id="SSF50129">
    <property type="entry name" value="GroES-like"/>
    <property type="match status" value="1"/>
</dbReference>
<dbReference type="InterPro" id="IPR047618">
    <property type="entry name" value="QOR-like"/>
</dbReference>
<dbReference type="InterPro" id="IPR011032">
    <property type="entry name" value="GroES-like_sf"/>
</dbReference>
<accession>A0AAE3KEQ0</accession>
<dbReference type="InterPro" id="IPR013149">
    <property type="entry name" value="ADH-like_C"/>
</dbReference>
<dbReference type="CDD" id="cd05286">
    <property type="entry name" value="QOR2"/>
    <property type="match status" value="1"/>
</dbReference>
<gene>
    <name evidence="7" type="ORF">J2T57_000419</name>
</gene>
<protein>
    <recommendedName>
        <fullName evidence="4">NADPH:quinone reductase</fullName>
        <ecNumber evidence="4">1.6.5.5</ecNumber>
    </recommendedName>
</protein>
<dbReference type="PANTHER" id="PTHR48106">
    <property type="entry name" value="QUINONE OXIDOREDUCTASE PIG3-RELATED"/>
    <property type="match status" value="1"/>
</dbReference>
<dbReference type="EC" id="1.6.5.5" evidence="4"/>
<dbReference type="NCBIfam" id="NF008024">
    <property type="entry name" value="PRK10754.1"/>
    <property type="match status" value="1"/>
</dbReference>
<keyword evidence="2" id="KW-0521">NADP</keyword>
<comment type="catalytic activity">
    <reaction evidence="5">
        <text>2 a quinone + NADPH + H(+) = 2 a 1,4-benzosemiquinone + NADP(+)</text>
        <dbReference type="Rhea" id="RHEA:14269"/>
        <dbReference type="ChEBI" id="CHEBI:15378"/>
        <dbReference type="ChEBI" id="CHEBI:57783"/>
        <dbReference type="ChEBI" id="CHEBI:58349"/>
        <dbReference type="ChEBI" id="CHEBI:132124"/>
        <dbReference type="ChEBI" id="CHEBI:134225"/>
        <dbReference type="EC" id="1.6.5.5"/>
    </reaction>
</comment>
<evidence type="ECO:0000313" key="7">
    <source>
        <dbReference type="EMBL" id="MCP1673327.1"/>
    </source>
</evidence>
<evidence type="ECO:0000256" key="4">
    <source>
        <dbReference type="ARBA" id="ARBA00038919"/>
    </source>
</evidence>
<dbReference type="InterPro" id="IPR020843">
    <property type="entry name" value="ER"/>
</dbReference>
<dbReference type="InterPro" id="IPR013154">
    <property type="entry name" value="ADH-like_N"/>
</dbReference>
<dbReference type="Gene3D" id="3.40.50.720">
    <property type="entry name" value="NAD(P)-binding Rossmann-like Domain"/>
    <property type="match status" value="1"/>
</dbReference>
<feature type="domain" description="Enoyl reductase (ER)" evidence="6">
    <location>
        <begin position="11"/>
        <end position="323"/>
    </location>
</feature>
<evidence type="ECO:0000256" key="2">
    <source>
        <dbReference type="ARBA" id="ARBA00022857"/>
    </source>
</evidence>
<evidence type="ECO:0000313" key="8">
    <source>
        <dbReference type="Proteomes" id="UP001205843"/>
    </source>
</evidence>
<proteinExistence type="inferred from homology"/>
<comment type="similarity">
    <text evidence="1">Belongs to the zinc-containing alcohol dehydrogenase family. Quinone oxidoreductase subfamily.</text>
</comment>
<dbReference type="EMBL" id="JALJXV010000001">
    <property type="protein sequence ID" value="MCP1673327.1"/>
    <property type="molecule type" value="Genomic_DNA"/>
</dbReference>
<dbReference type="GO" id="GO:0035925">
    <property type="term" value="F:mRNA 3'-UTR AU-rich region binding"/>
    <property type="evidence" value="ECO:0007669"/>
    <property type="project" value="TreeGrafter"/>
</dbReference>
<dbReference type="GO" id="GO:0003960">
    <property type="term" value="F:quinone reductase (NADPH) activity"/>
    <property type="evidence" value="ECO:0007669"/>
    <property type="project" value="UniProtKB-EC"/>
</dbReference>
<name>A0AAE3KEQ0_9GAMM</name>
<reference evidence="7" key="1">
    <citation type="submission" date="2022-03" db="EMBL/GenBank/DDBJ databases">
        <title>Genomic Encyclopedia of Type Strains, Phase III (KMG-III): the genomes of soil and plant-associated and newly described type strains.</title>
        <authorList>
            <person name="Whitman W."/>
        </authorList>
    </citation>
    <scope>NUCLEOTIDE SEQUENCE</scope>
    <source>
        <strain evidence="7">ANL 6-2</strain>
    </source>
</reference>
<dbReference type="RefSeq" id="WP_253473497.1">
    <property type="nucleotide sequence ID" value="NZ_JALJXV010000001.1"/>
</dbReference>
<sequence length="325" mass="34821">MSHAIMIHETGAAECMRWEAVQVGSPGQGEVRIRHTAIGLNYIDVYFRTGQYKAPQMPFTPGMEAAGIVEELGAGVTDLKVGDRVAYATPPPGSYCEERVMSADRLVRVPDGISDDTAAAMMLKGMTVWYLLHRSYAVKAGDTVLIHAAAGGVGLIACQWANHLGATVIGTVGSDAKAELARTHGCHHAINYNTEDFVERVKEITGGKGVPVVYDSVGKTTFMKSLDCLQLRGTMVNFGQSSGAMEPLDVGILAAKGSLYVQRPTLFHHIATREDLEAGAGSLMDLVGRGIIRIDIGQRFALREAVEAHRSLEARKTTGSTVLVP</sequence>
<dbReference type="FunFam" id="3.40.50.720:FF:000053">
    <property type="entry name" value="Quinone oxidoreductase 1"/>
    <property type="match status" value="1"/>
</dbReference>
<dbReference type="PANTHER" id="PTHR48106:SF13">
    <property type="entry name" value="QUINONE OXIDOREDUCTASE-RELATED"/>
    <property type="match status" value="1"/>
</dbReference>
<dbReference type="SMART" id="SM00829">
    <property type="entry name" value="PKS_ER"/>
    <property type="match status" value="1"/>
</dbReference>
<dbReference type="Pfam" id="PF00107">
    <property type="entry name" value="ADH_zinc_N"/>
    <property type="match status" value="1"/>
</dbReference>
<dbReference type="GO" id="GO:0005829">
    <property type="term" value="C:cytosol"/>
    <property type="evidence" value="ECO:0007669"/>
    <property type="project" value="TreeGrafter"/>
</dbReference>
<evidence type="ECO:0000259" key="6">
    <source>
        <dbReference type="SMART" id="SM00829"/>
    </source>
</evidence>
<keyword evidence="3 7" id="KW-0560">Oxidoreductase</keyword>
<evidence type="ECO:0000256" key="1">
    <source>
        <dbReference type="ARBA" id="ARBA00010371"/>
    </source>
</evidence>
<dbReference type="Proteomes" id="UP001205843">
    <property type="component" value="Unassembled WGS sequence"/>
</dbReference>
<dbReference type="GO" id="GO:0070402">
    <property type="term" value="F:NADPH binding"/>
    <property type="evidence" value="ECO:0007669"/>
    <property type="project" value="TreeGrafter"/>
</dbReference>
<dbReference type="Pfam" id="PF08240">
    <property type="entry name" value="ADH_N"/>
    <property type="match status" value="1"/>
</dbReference>
<comment type="caution">
    <text evidence="7">The sequence shown here is derived from an EMBL/GenBank/DDBJ whole genome shotgun (WGS) entry which is preliminary data.</text>
</comment>
<dbReference type="InterPro" id="IPR036291">
    <property type="entry name" value="NAD(P)-bd_dom_sf"/>
</dbReference>
<dbReference type="AlphaFoldDB" id="A0AAE3KEQ0"/>
<evidence type="ECO:0000256" key="3">
    <source>
        <dbReference type="ARBA" id="ARBA00023002"/>
    </source>
</evidence>